<keyword evidence="2" id="KW-0732">Signal</keyword>
<keyword evidence="4" id="KW-1185">Reference proteome</keyword>
<dbReference type="Proteomes" id="UP000193334">
    <property type="component" value="Chromosome"/>
</dbReference>
<sequence precursor="true">MKSLKIFFSERRLRSLCSLAMLGGIVLLLTAAAEPKQASSNDIESAKTKIEKWVETKRLISEEKRDFKLSREMLNERIELLQNEIESLEKKKKDAEESIAEADKKRQEMMKENDKLKEASSSLSDMIVKLEGRTKELIKRLPAPLKSKVKPLSQRLPENPEKTETAMSQRFQNVVGILNEVDKFNREISAHSEVRELEDGSSFEVVTLYIGISHAYYASSDGTVAGVGYPAEGEWDWREKNEAAQDILDAAAILKNEKVASFVKLPVEIQ</sequence>
<evidence type="ECO:0000256" key="1">
    <source>
        <dbReference type="SAM" id="Coils"/>
    </source>
</evidence>
<gene>
    <name evidence="3" type="ORF">STSP1_01637</name>
</gene>
<evidence type="ECO:0000256" key="2">
    <source>
        <dbReference type="SAM" id="SignalP"/>
    </source>
</evidence>
<dbReference type="AlphaFoldDB" id="A0A1W6LN81"/>
<dbReference type="RefSeq" id="WP_085755903.1">
    <property type="nucleotide sequence ID" value="NZ_CP021023.1"/>
</dbReference>
<dbReference type="EMBL" id="CP021023">
    <property type="protein sequence ID" value="ARN57238.1"/>
    <property type="molecule type" value="Genomic_DNA"/>
</dbReference>
<feature type="chain" id="PRO_5012258526" evidence="2">
    <location>
        <begin position="34"/>
        <end position="270"/>
    </location>
</feature>
<proteinExistence type="predicted"/>
<dbReference type="Pfam" id="PF11932">
    <property type="entry name" value="DUF3450"/>
    <property type="match status" value="1"/>
</dbReference>
<dbReference type="KEGG" id="pbp:STSP1_01637"/>
<dbReference type="InterPro" id="IPR016866">
    <property type="entry name" value="UCP028069"/>
</dbReference>
<evidence type="ECO:0000313" key="3">
    <source>
        <dbReference type="EMBL" id="ARN57238.1"/>
    </source>
</evidence>
<organism evidence="3 4">
    <name type="scientific">Sedimentisphaera salicampi</name>
    <dbReference type="NCBI Taxonomy" id="1941349"/>
    <lineage>
        <taxon>Bacteria</taxon>
        <taxon>Pseudomonadati</taxon>
        <taxon>Planctomycetota</taxon>
        <taxon>Phycisphaerae</taxon>
        <taxon>Sedimentisphaerales</taxon>
        <taxon>Sedimentisphaeraceae</taxon>
        <taxon>Sedimentisphaera</taxon>
    </lineage>
</organism>
<evidence type="ECO:0000313" key="4">
    <source>
        <dbReference type="Proteomes" id="UP000193334"/>
    </source>
</evidence>
<protein>
    <submittedName>
        <fullName evidence="3">Chromosome segregation protein SMC</fullName>
    </submittedName>
</protein>
<dbReference type="STRING" id="1941349.STSP1_01637"/>
<dbReference type="OrthoDB" id="9784100at2"/>
<keyword evidence="1" id="KW-0175">Coiled coil</keyword>
<reference evidence="4" key="1">
    <citation type="submission" date="2017-04" db="EMBL/GenBank/DDBJ databases">
        <title>Comparative genomics and description of representatives of a novel lineage of planctomycetes thriving in anoxic sediments.</title>
        <authorList>
            <person name="Spring S."/>
            <person name="Bunk B."/>
            <person name="Sproer C."/>
        </authorList>
    </citation>
    <scope>NUCLEOTIDE SEQUENCE [LARGE SCALE GENOMIC DNA]</scope>
    <source>
        <strain evidence="4">ST-PulAB-D4</strain>
    </source>
</reference>
<accession>A0A1W6LN81</accession>
<feature type="coiled-coil region" evidence="1">
    <location>
        <begin position="64"/>
        <end position="122"/>
    </location>
</feature>
<feature type="signal peptide" evidence="2">
    <location>
        <begin position="1"/>
        <end position="33"/>
    </location>
</feature>
<name>A0A1W6LN81_9BACT</name>